<comment type="catalytic activity">
    <reaction evidence="11">
        <text>an S-substituted glutathione(in) + ATP + H2O = an S-substituted glutathione(out) + ADP + phosphate + H(+)</text>
        <dbReference type="Rhea" id="RHEA:19121"/>
        <dbReference type="ChEBI" id="CHEBI:15377"/>
        <dbReference type="ChEBI" id="CHEBI:15378"/>
        <dbReference type="ChEBI" id="CHEBI:30616"/>
        <dbReference type="ChEBI" id="CHEBI:43474"/>
        <dbReference type="ChEBI" id="CHEBI:90779"/>
        <dbReference type="ChEBI" id="CHEBI:456216"/>
        <dbReference type="EC" id="7.6.2.3"/>
    </reaction>
    <physiologicalReaction direction="left-to-right" evidence="11">
        <dbReference type="Rhea" id="RHEA:19122"/>
    </physiologicalReaction>
</comment>
<evidence type="ECO:0000256" key="7">
    <source>
        <dbReference type="ARBA" id="ARBA00023136"/>
    </source>
</evidence>
<keyword evidence="6 12" id="KW-1133">Transmembrane helix</keyword>
<evidence type="ECO:0000256" key="5">
    <source>
        <dbReference type="ARBA" id="ARBA00022840"/>
    </source>
</evidence>
<dbReference type="InterPro" id="IPR027417">
    <property type="entry name" value="P-loop_NTPase"/>
</dbReference>
<feature type="domain" description="ABC transporter" evidence="13">
    <location>
        <begin position="376"/>
        <end position="599"/>
    </location>
</feature>
<dbReference type="GO" id="GO:0016323">
    <property type="term" value="C:basolateral plasma membrane"/>
    <property type="evidence" value="ECO:0007669"/>
    <property type="project" value="UniProtKB-ARBA"/>
</dbReference>
<dbReference type="Proteomes" id="UP000472265">
    <property type="component" value="Chromosome 9"/>
</dbReference>
<feature type="domain" description="ABC transmembrane type-1" evidence="14">
    <location>
        <begin position="101"/>
        <end position="341"/>
    </location>
</feature>
<dbReference type="GO" id="GO:0016887">
    <property type="term" value="F:ATP hydrolysis activity"/>
    <property type="evidence" value="ECO:0007669"/>
    <property type="project" value="InterPro"/>
</dbReference>
<evidence type="ECO:0000313" key="16">
    <source>
        <dbReference type="Proteomes" id="UP000472265"/>
    </source>
</evidence>
<dbReference type="InterPro" id="IPR036640">
    <property type="entry name" value="ABC1_TM_sf"/>
</dbReference>
<keyword evidence="4" id="KW-0547">Nucleotide-binding</keyword>
<dbReference type="SUPFAM" id="SSF90123">
    <property type="entry name" value="ABC transporter transmembrane region"/>
    <property type="match status" value="2"/>
</dbReference>
<sequence>GSQNSKDRKVAGSTTINKVKQNDIVFWLNPLFRIGYKRKLEEDDMYNVLPEDASDRLGEELQWYWDREVQQAAKDLRPPKLTKALVQCYWKSYLFIGTYIFIEEVIKVIQPVLLGKIIEYFESYDPSNTAAVHEAYSYAAGISLSTVSLAILHHLYFYHVQRAGMKIRVAMCHMIYRKALCLNSKAFAKTTTGQIVNLFSNCNSVVDVCHWTIMPCRNGHIFTSEMADTAVLTDDRIRTMNEVISGIRVIKMYGWEKPFAALVDEVRRKEISKIMKSSYLRGLNMASFFVAIKIIVFITVLVYVLTGNQLSASKVFMAVSLYGAVRLTITLFFPYAIEKVSESLISIRRIKSFLLLDEIDPQHQWLPVAEKKDCMVKIQDLICYWDKMLEAPTLQNVSFTVKPEQLLAVIGPVGAGKSSLLSAILGELSQESGVVKVRGELTYTSQQAWILPGTIRSNILFGKALNPQKYERVLRACALKRDMDLLPGGDLTMVGDRGANLSGGQKARVNLARAVYQDADIYLLDDPLSAVDAEVGKHLFEECICGLLRKKPRILVTHQLQYLKAADEILVLKEGQMVARGTYSELQGSGLDFTSLLSKEEEVQEEERQGTTPTSVAHSLSSMSSLASSKYSLIEGVVQPTEEEHRSEGNIGLRMYVKYFKAGANFLVLLVLVLLNALAHITFVLQDWWLALLMDIFFFHASGLTATSVVFGFLRSLLFFNVLVSSAQTLHNSMFDAILRTPVHFFDVNPIGRILNRFSKDIGYLDSLLPWTFVDFIQVLLQVIGVIAVAAVIIPWILIPVVPLLAVFLFLRCYFLQTSRDIKRLESTTRSPVFSHLSSSLQGLSTIRAFKAQQRFQQMFDDYQDLHSEAWFLFLTTSRWFAVRLDGICSIFVTVTAFGCLYLRDGTPGAVGLALSYAMTLTGMFQWGVRQSAEIENMMTSVERVVEYAELESEAPWQTDTQPPHDWPKTGSITFDRVNFSYSASEPLVLKNLTVVFTSREKVGIVGRTGAGKSSLISALFRLAEPEGRIMIDGFRTSEIGLHTLRQKMSIIPQDPVLFTGTVRKNLDPFRQHTDEDLWNALQEVQMKAVVEDLPNKLETVLMESGSNFSMGQRQLVCLARAILRKNRILIIDEATANVDPRTDSLIQQTIRDKFHECTVLTIAHRLNTIIDCDRILVLAAGRIQEYDQPYVLLQNPDGLFYQMVQQTGRAEAASLLQTAKQVTTPTFFCDPLNSPYHLFFPLM</sequence>
<dbReference type="GO" id="GO:0008559">
    <property type="term" value="F:ABC-type xenobiotic transporter activity"/>
    <property type="evidence" value="ECO:0007669"/>
    <property type="project" value="UniProtKB-EC"/>
</dbReference>
<evidence type="ECO:0000256" key="8">
    <source>
        <dbReference type="ARBA" id="ARBA00034018"/>
    </source>
</evidence>
<reference evidence="15" key="3">
    <citation type="submission" date="2025-09" db="UniProtKB">
        <authorList>
            <consortium name="Ensembl"/>
        </authorList>
    </citation>
    <scope>IDENTIFICATION</scope>
</reference>
<comment type="catalytic activity">
    <reaction evidence="9">
        <text>leukotriene C4(in) + ATP + H2O = leukotriene C4(out) + ADP + phosphate + H(+)</text>
        <dbReference type="Rhea" id="RHEA:38963"/>
        <dbReference type="ChEBI" id="CHEBI:15377"/>
        <dbReference type="ChEBI" id="CHEBI:15378"/>
        <dbReference type="ChEBI" id="CHEBI:30616"/>
        <dbReference type="ChEBI" id="CHEBI:43474"/>
        <dbReference type="ChEBI" id="CHEBI:57973"/>
        <dbReference type="ChEBI" id="CHEBI:456216"/>
    </reaction>
    <physiologicalReaction direction="left-to-right" evidence="9">
        <dbReference type="Rhea" id="RHEA:38964"/>
    </physiologicalReaction>
</comment>
<feature type="domain" description="ABC transmembrane type-1" evidence="14">
    <location>
        <begin position="670"/>
        <end position="937"/>
    </location>
</feature>
<name>A0A671UW32_SPAAU</name>
<dbReference type="FunFam" id="3.40.50.300:FF:000163">
    <property type="entry name" value="Multidrug resistance-associated protein member 4"/>
    <property type="match status" value="1"/>
</dbReference>
<evidence type="ECO:0000256" key="3">
    <source>
        <dbReference type="ARBA" id="ARBA00022692"/>
    </source>
</evidence>
<comment type="catalytic activity">
    <reaction evidence="8">
        <text>ATP + H2O + xenobioticSide 1 = ADP + phosphate + xenobioticSide 2.</text>
        <dbReference type="EC" id="7.6.2.2"/>
    </reaction>
</comment>
<feature type="transmembrane region" description="Helical" evidence="12">
    <location>
        <begin position="881"/>
        <end position="904"/>
    </location>
</feature>
<dbReference type="SUPFAM" id="SSF52540">
    <property type="entry name" value="P-loop containing nucleoside triphosphate hydrolases"/>
    <property type="match status" value="2"/>
</dbReference>
<feature type="transmembrane region" description="Helical" evidence="12">
    <location>
        <begin position="316"/>
        <end position="337"/>
    </location>
</feature>
<evidence type="ECO:0000256" key="12">
    <source>
        <dbReference type="SAM" id="Phobius"/>
    </source>
</evidence>
<dbReference type="AlphaFoldDB" id="A0A671UW32"/>
<dbReference type="FunFam" id="1.20.1560.10:FF:000014">
    <property type="entry name" value="Multidrug resistance-associated protein member 4"/>
    <property type="match status" value="1"/>
</dbReference>
<dbReference type="InterPro" id="IPR017871">
    <property type="entry name" value="ABC_transporter-like_CS"/>
</dbReference>
<keyword evidence="16" id="KW-1185">Reference proteome</keyword>
<reference evidence="15" key="1">
    <citation type="submission" date="2021-04" db="EMBL/GenBank/DDBJ databases">
        <authorList>
            <consortium name="Wellcome Sanger Institute Data Sharing"/>
        </authorList>
    </citation>
    <scope>NUCLEOTIDE SEQUENCE [LARGE SCALE GENOMIC DNA]</scope>
</reference>
<dbReference type="Gene3D" id="3.40.50.300">
    <property type="entry name" value="P-loop containing nucleotide triphosphate hydrolases"/>
    <property type="match status" value="2"/>
</dbReference>
<keyword evidence="5" id="KW-0067">ATP-binding</keyword>
<evidence type="ECO:0000259" key="13">
    <source>
        <dbReference type="PROSITE" id="PS50893"/>
    </source>
</evidence>
<dbReference type="Gene3D" id="1.20.1560.10">
    <property type="entry name" value="ABC transporter type 1, transmembrane domain"/>
    <property type="match status" value="3"/>
</dbReference>
<accession>A0A671UW32</accession>
<gene>
    <name evidence="15" type="primary">ABCC4</name>
</gene>
<evidence type="ECO:0000256" key="2">
    <source>
        <dbReference type="ARBA" id="ARBA00022448"/>
    </source>
</evidence>
<dbReference type="InterPro" id="IPR003439">
    <property type="entry name" value="ABC_transporter-like_ATP-bd"/>
</dbReference>
<evidence type="ECO:0000313" key="15">
    <source>
        <dbReference type="Ensembl" id="ENSSAUP00010016755.1"/>
    </source>
</evidence>
<feature type="transmembrane region" description="Helical" evidence="12">
    <location>
        <begin position="135"/>
        <end position="158"/>
    </location>
</feature>
<dbReference type="Pfam" id="PF00664">
    <property type="entry name" value="ABC_membrane"/>
    <property type="match status" value="3"/>
</dbReference>
<keyword evidence="7 12" id="KW-0472">Membrane</keyword>
<dbReference type="CDD" id="cd03250">
    <property type="entry name" value="ABCC_MRP_domain1"/>
    <property type="match status" value="1"/>
</dbReference>
<comment type="subcellular location">
    <subcellularLocation>
        <location evidence="1">Membrane</location>
        <topology evidence="1">Multi-pass membrane protein</topology>
    </subcellularLocation>
</comment>
<comment type="catalytic activity">
    <reaction evidence="10">
        <text>17beta-estradiol 17-O-(beta-D-glucuronate)(in) + ATP + H2O = 17beta-estradiol 17-O-(beta-D-glucuronate)(out) + ADP + phosphate + H(+)</text>
        <dbReference type="Rhea" id="RHEA:60128"/>
        <dbReference type="ChEBI" id="CHEBI:15377"/>
        <dbReference type="ChEBI" id="CHEBI:15378"/>
        <dbReference type="ChEBI" id="CHEBI:30616"/>
        <dbReference type="ChEBI" id="CHEBI:43474"/>
        <dbReference type="ChEBI" id="CHEBI:82961"/>
        <dbReference type="ChEBI" id="CHEBI:456216"/>
    </reaction>
    <physiologicalReaction direction="left-to-right" evidence="10">
        <dbReference type="Rhea" id="RHEA:60129"/>
    </physiologicalReaction>
</comment>
<dbReference type="FunFam" id="3.40.50.300:FF:000482">
    <property type="entry name" value="Multidrug resistance-associated protein member 4"/>
    <property type="match status" value="1"/>
</dbReference>
<feature type="domain" description="ABC transporter" evidence="13">
    <location>
        <begin position="973"/>
        <end position="1206"/>
    </location>
</feature>
<feature type="transmembrane region" description="Helical" evidence="12">
    <location>
        <begin position="697"/>
        <end position="724"/>
    </location>
</feature>
<reference evidence="15" key="2">
    <citation type="submission" date="2025-08" db="UniProtKB">
        <authorList>
            <consortium name="Ensembl"/>
        </authorList>
    </citation>
    <scope>IDENTIFICATION</scope>
</reference>
<dbReference type="GeneTree" id="ENSGT00940000153931"/>
<evidence type="ECO:0000256" key="4">
    <source>
        <dbReference type="ARBA" id="ARBA00022741"/>
    </source>
</evidence>
<keyword evidence="2" id="KW-0813">Transport</keyword>
<feature type="transmembrane region" description="Helical" evidence="12">
    <location>
        <begin position="283"/>
        <end position="304"/>
    </location>
</feature>
<dbReference type="Ensembl" id="ENSSAUT00010017730.1">
    <property type="protein sequence ID" value="ENSSAUP00010016755.1"/>
    <property type="gene ID" value="ENSSAUG00010001969.1"/>
</dbReference>
<dbReference type="InterPro" id="IPR047083">
    <property type="entry name" value="ABCC4_TMD2"/>
</dbReference>
<feature type="transmembrane region" description="Helical" evidence="12">
    <location>
        <begin position="768"/>
        <end position="790"/>
    </location>
</feature>
<dbReference type="InterPro" id="IPR011527">
    <property type="entry name" value="ABC1_TM_dom"/>
</dbReference>
<dbReference type="CDD" id="cd18601">
    <property type="entry name" value="ABC_6TM_MRP4_D2_like"/>
    <property type="match status" value="1"/>
</dbReference>
<dbReference type="GO" id="GO:0015431">
    <property type="term" value="F:ABC-type glutathione S-conjugate transporter activity"/>
    <property type="evidence" value="ECO:0007669"/>
    <property type="project" value="UniProtKB-EC"/>
</dbReference>
<dbReference type="PROSITE" id="PS50929">
    <property type="entry name" value="ABC_TM1F"/>
    <property type="match status" value="2"/>
</dbReference>
<evidence type="ECO:0000259" key="14">
    <source>
        <dbReference type="PROSITE" id="PS50929"/>
    </source>
</evidence>
<dbReference type="InterPro" id="IPR003593">
    <property type="entry name" value="AAA+_ATPase"/>
</dbReference>
<evidence type="ECO:0000256" key="1">
    <source>
        <dbReference type="ARBA" id="ARBA00004141"/>
    </source>
</evidence>
<dbReference type="PANTHER" id="PTHR24223">
    <property type="entry name" value="ATP-BINDING CASSETTE SUB-FAMILY C"/>
    <property type="match status" value="1"/>
</dbReference>
<proteinExistence type="predicted"/>
<evidence type="ECO:0000256" key="6">
    <source>
        <dbReference type="ARBA" id="ARBA00022989"/>
    </source>
</evidence>
<dbReference type="PROSITE" id="PS00211">
    <property type="entry name" value="ABC_TRANSPORTER_1"/>
    <property type="match status" value="1"/>
</dbReference>
<feature type="transmembrane region" description="Helical" evidence="12">
    <location>
        <begin position="796"/>
        <end position="815"/>
    </location>
</feature>
<evidence type="ECO:0000256" key="10">
    <source>
        <dbReference type="ARBA" id="ARBA00047576"/>
    </source>
</evidence>
<evidence type="ECO:0000256" key="9">
    <source>
        <dbReference type="ARBA" id="ARBA00047523"/>
    </source>
</evidence>
<keyword evidence="3 12" id="KW-0812">Transmembrane</keyword>
<protein>
    <submittedName>
        <fullName evidence="15">ATP binding cassette subfamily C member 4 (PEL blood group)</fullName>
    </submittedName>
</protein>
<dbReference type="Pfam" id="PF00005">
    <property type="entry name" value="ABC_tran"/>
    <property type="match status" value="2"/>
</dbReference>
<dbReference type="InterPro" id="IPR050173">
    <property type="entry name" value="ABC_transporter_C-like"/>
</dbReference>
<dbReference type="SMART" id="SM00382">
    <property type="entry name" value="AAA"/>
    <property type="match status" value="2"/>
</dbReference>
<dbReference type="PROSITE" id="PS50893">
    <property type="entry name" value="ABC_TRANSPORTER_2"/>
    <property type="match status" value="2"/>
</dbReference>
<evidence type="ECO:0000256" key="11">
    <source>
        <dbReference type="ARBA" id="ARBA00048007"/>
    </source>
</evidence>
<feature type="transmembrane region" description="Helical" evidence="12">
    <location>
        <begin position="664"/>
        <end position="685"/>
    </location>
</feature>
<dbReference type="CDD" id="cd03244">
    <property type="entry name" value="ABCC_MRP_domain2"/>
    <property type="match status" value="1"/>
</dbReference>
<dbReference type="PANTHER" id="PTHR24223:SF357">
    <property type="entry name" value="ATP-BINDING CASSETTE SUB-FAMILY C MEMBER 4"/>
    <property type="match status" value="1"/>
</dbReference>
<organism evidence="15 16">
    <name type="scientific">Sparus aurata</name>
    <name type="common">Gilthead sea bream</name>
    <dbReference type="NCBI Taxonomy" id="8175"/>
    <lineage>
        <taxon>Eukaryota</taxon>
        <taxon>Metazoa</taxon>
        <taxon>Chordata</taxon>
        <taxon>Craniata</taxon>
        <taxon>Vertebrata</taxon>
        <taxon>Euteleostomi</taxon>
        <taxon>Actinopterygii</taxon>
        <taxon>Neopterygii</taxon>
        <taxon>Teleostei</taxon>
        <taxon>Neoteleostei</taxon>
        <taxon>Acanthomorphata</taxon>
        <taxon>Eupercaria</taxon>
        <taxon>Spariformes</taxon>
        <taxon>Sparidae</taxon>
        <taxon>Sparus</taxon>
    </lineage>
</organism>
<feature type="transmembrane region" description="Helical" evidence="12">
    <location>
        <begin position="910"/>
        <end position="929"/>
    </location>
</feature>
<dbReference type="GO" id="GO:0005524">
    <property type="term" value="F:ATP binding"/>
    <property type="evidence" value="ECO:0007669"/>
    <property type="project" value="UniProtKB-KW"/>
</dbReference>